<evidence type="ECO:0000256" key="7">
    <source>
        <dbReference type="ARBA" id="ARBA00023609"/>
    </source>
</evidence>
<organism evidence="10 11">
    <name type="scientific">Sagittula salina</name>
    <dbReference type="NCBI Taxonomy" id="2820268"/>
    <lineage>
        <taxon>Bacteria</taxon>
        <taxon>Pseudomonadati</taxon>
        <taxon>Pseudomonadota</taxon>
        <taxon>Alphaproteobacteria</taxon>
        <taxon>Rhodobacterales</taxon>
        <taxon>Roseobacteraceae</taxon>
        <taxon>Sagittula</taxon>
    </lineage>
</organism>
<dbReference type="InterPro" id="IPR011990">
    <property type="entry name" value="TPR-like_helical_dom_sf"/>
</dbReference>
<keyword evidence="2" id="KW-1134">Transmembrane beta strand</keyword>
<gene>
    <name evidence="10" type="ORF">J5474_09565</name>
</gene>
<evidence type="ECO:0000259" key="9">
    <source>
        <dbReference type="Pfam" id="PF24575"/>
    </source>
</evidence>
<evidence type="ECO:0000259" key="8">
    <source>
        <dbReference type="Pfam" id="PF04575"/>
    </source>
</evidence>
<dbReference type="EMBL" id="JAGISH010000004">
    <property type="protein sequence ID" value="MBP0482737.1"/>
    <property type="molecule type" value="Genomic_DNA"/>
</dbReference>
<keyword evidence="11" id="KW-1185">Reference proteome</keyword>
<evidence type="ECO:0000256" key="2">
    <source>
        <dbReference type="ARBA" id="ARBA00022452"/>
    </source>
</evidence>
<evidence type="ECO:0000313" key="11">
    <source>
        <dbReference type="Proteomes" id="UP000675940"/>
    </source>
</evidence>
<evidence type="ECO:0000256" key="6">
    <source>
        <dbReference type="ARBA" id="ARBA00023237"/>
    </source>
</evidence>
<evidence type="ECO:0000256" key="4">
    <source>
        <dbReference type="ARBA" id="ARBA00022729"/>
    </source>
</evidence>
<comment type="similarity">
    <text evidence="7">Belongs to the Slam family.</text>
</comment>
<dbReference type="GO" id="GO:0009279">
    <property type="term" value="C:cell outer membrane"/>
    <property type="evidence" value="ECO:0007669"/>
    <property type="project" value="UniProtKB-SubCell"/>
</dbReference>
<feature type="domain" description="Surface lipoprotein assembly modifier C-terminal" evidence="8">
    <location>
        <begin position="153"/>
        <end position="436"/>
    </location>
</feature>
<dbReference type="RefSeq" id="WP_209360675.1">
    <property type="nucleotide sequence ID" value="NZ_JAGISH010000004.1"/>
</dbReference>
<proteinExistence type="inferred from homology"/>
<keyword evidence="4" id="KW-0732">Signal</keyword>
<dbReference type="Pfam" id="PF24575">
    <property type="entry name" value="TPR_Slam"/>
    <property type="match status" value="1"/>
</dbReference>
<dbReference type="AlphaFoldDB" id="A0A940MPU0"/>
<accession>A0A940MPU0</accession>
<protein>
    <submittedName>
        <fullName evidence="10">DUF560 domain-containing protein</fullName>
    </submittedName>
</protein>
<dbReference type="Gene3D" id="1.25.40.10">
    <property type="entry name" value="Tetratricopeptide repeat domain"/>
    <property type="match status" value="1"/>
</dbReference>
<keyword evidence="3" id="KW-0812">Transmembrane</keyword>
<dbReference type="Pfam" id="PF04575">
    <property type="entry name" value="SlipAM"/>
    <property type="match status" value="1"/>
</dbReference>
<name>A0A940MPU0_9RHOB</name>
<keyword evidence="5" id="KW-0472">Membrane</keyword>
<dbReference type="InterPro" id="IPR057556">
    <property type="entry name" value="TPR_Slam"/>
</dbReference>
<keyword evidence="6" id="KW-0998">Cell outer membrane</keyword>
<feature type="domain" description="Surface lipoprotein assembly modifier N-terminal TPR repeats region" evidence="9">
    <location>
        <begin position="39"/>
        <end position="110"/>
    </location>
</feature>
<reference evidence="10" key="1">
    <citation type="submission" date="2021-03" db="EMBL/GenBank/DDBJ databases">
        <title>Sagittula salina sp. nov. strain M10.9X isolated from the marine waste.</title>
        <authorList>
            <person name="Satari L."/>
            <person name="Molina-Menor E."/>
            <person name="Vidal-Verdu A."/>
            <person name="Pascual J."/>
            <person name="Pereto J."/>
            <person name="Porcar M."/>
        </authorList>
    </citation>
    <scope>NUCLEOTIDE SEQUENCE</scope>
    <source>
        <strain evidence="10">M10.9X</strain>
    </source>
</reference>
<comment type="caution">
    <text evidence="10">The sequence shown here is derived from an EMBL/GenBank/DDBJ whole genome shotgun (WGS) entry which is preliminary data.</text>
</comment>
<evidence type="ECO:0000313" key="10">
    <source>
        <dbReference type="EMBL" id="MBP0482737.1"/>
    </source>
</evidence>
<comment type="subcellular location">
    <subcellularLocation>
        <location evidence="1">Cell outer membrane</location>
        <topology evidence="1">Multi-pass membrane protein</topology>
    </subcellularLocation>
</comment>
<sequence length="436" mass="47621">MSAALCLVTGQAQALSARISTGQVVEIASAADLQLAVRRLIAAGLFDDARRLARAYEPGHPDHAVRMAYTDALVAQAQGNDMEAVRLYRMILAQRPDLDLVRVQLTGALGRLGMHDGAKAQAERLIASGVDDRLDGQLSSLLRTLDAERPLSFRGYVSLLPSSNINNGTNRSSVALGPVTGVIPKNQQRMSGLGYASGAQLAFRQQVSPRFAAIGALEARLENFPEIARRNLTGQGSVGVEARTARGTVLARVFQGGAMVDGQRTYRYQGLGVETDQRLGAAWRLRTGAEYRYEQFDAAPGDNGDYLDIPVQLDRFTGPESFVRFIAGGSFGRKAQDRFSFDEGRIGLGYYREFPKGVSAYAEGIAARRTYHAPYPGIPDPRRDERLQLGLTLTKRDLVVMGFAPQVSLTSKRNRSNAAFHDTTKHALDIRFTRDF</sequence>
<evidence type="ECO:0000256" key="3">
    <source>
        <dbReference type="ARBA" id="ARBA00022692"/>
    </source>
</evidence>
<dbReference type="Proteomes" id="UP000675940">
    <property type="component" value="Unassembled WGS sequence"/>
</dbReference>
<dbReference type="InterPro" id="IPR007655">
    <property type="entry name" value="Slam_C"/>
</dbReference>
<evidence type="ECO:0000256" key="1">
    <source>
        <dbReference type="ARBA" id="ARBA00004571"/>
    </source>
</evidence>
<evidence type="ECO:0000256" key="5">
    <source>
        <dbReference type="ARBA" id="ARBA00023136"/>
    </source>
</evidence>